<reference evidence="2 3" key="1">
    <citation type="journal article" date="2024" name="Nat. Commun.">
        <title>Phylogenomics reveals the evolutionary origins of lichenization in chlorophyte algae.</title>
        <authorList>
            <person name="Puginier C."/>
            <person name="Libourel C."/>
            <person name="Otte J."/>
            <person name="Skaloud P."/>
            <person name="Haon M."/>
            <person name="Grisel S."/>
            <person name="Petersen M."/>
            <person name="Berrin J.G."/>
            <person name="Delaux P.M."/>
            <person name="Dal Grande F."/>
            <person name="Keller J."/>
        </authorList>
    </citation>
    <scope>NUCLEOTIDE SEQUENCE [LARGE SCALE GENOMIC DNA]</scope>
    <source>
        <strain evidence="2 3">SAG 2036</strain>
    </source>
</reference>
<keyword evidence="3" id="KW-1185">Reference proteome</keyword>
<dbReference type="EMBL" id="JALJOQ010000048">
    <property type="protein sequence ID" value="KAK9804647.1"/>
    <property type="molecule type" value="Genomic_DNA"/>
</dbReference>
<evidence type="ECO:0000256" key="1">
    <source>
        <dbReference type="SAM" id="MobiDB-lite"/>
    </source>
</evidence>
<evidence type="ECO:0000313" key="2">
    <source>
        <dbReference type="EMBL" id="KAK9804647.1"/>
    </source>
</evidence>
<feature type="compositionally biased region" description="Basic and acidic residues" evidence="1">
    <location>
        <begin position="1106"/>
        <end position="1116"/>
    </location>
</feature>
<name>A0AAW1P7A2_9CHLO</name>
<feature type="region of interest" description="Disordered" evidence="1">
    <location>
        <begin position="982"/>
        <end position="1035"/>
    </location>
</feature>
<feature type="region of interest" description="Disordered" evidence="1">
    <location>
        <begin position="656"/>
        <end position="676"/>
    </location>
</feature>
<comment type="caution">
    <text evidence="2">The sequence shown here is derived from an EMBL/GenBank/DDBJ whole genome shotgun (WGS) entry which is preliminary data.</text>
</comment>
<feature type="region of interest" description="Disordered" evidence="1">
    <location>
        <begin position="1075"/>
        <end position="1126"/>
    </location>
</feature>
<dbReference type="AlphaFoldDB" id="A0AAW1P7A2"/>
<feature type="region of interest" description="Disordered" evidence="1">
    <location>
        <begin position="858"/>
        <end position="895"/>
    </location>
</feature>
<dbReference type="Proteomes" id="UP001465755">
    <property type="component" value="Unassembled WGS sequence"/>
</dbReference>
<feature type="compositionally biased region" description="Polar residues" evidence="1">
    <location>
        <begin position="993"/>
        <end position="1005"/>
    </location>
</feature>
<feature type="compositionally biased region" description="Polar residues" evidence="1">
    <location>
        <begin position="656"/>
        <end position="671"/>
    </location>
</feature>
<sequence length="1201" mass="127318">MLAKLFLCCKSKSTSHMLLAMRAWRCIALLMGSQIMALSKQILNPMLKMIEVVFLHVTTSQELAAATFGAWNGLIDAFEAAGQLSNPKRVALVAKTALHTLLVTGHPAILQEAISCWGHLISTVYCATASAASYAATDLVPPVLGKLKGSAEGLIRASGCKPSVGQAKAYDTPLPLQSGIQVLRIIQELQSPNVIALLAADVCRITLQPNETNGTALLPSFADVFLSWTQQLSKVDSQLLPQTCRELAKFWASMLPLLCTSTDASEADETKATGLGPILIQAALCANTLASTVTGSPQCKPVLGMEGSSSSQQHTERHLDVSGTVMRSSIFWSSIVETLISFREDRETSADHSSSNAVVMSHTVAAFKLAIWQAVAGRLNQMLPDPDADLSEPGEPGFGALWRSHEEAASWRKLLQQLLEAPFLIMSQCSLKVDQDTGLPDMATVCSTWTSIHAALWALLARVPSDSQGQQLESAPDVALALAECLRSSAQQTHDLPAQAAAVLPELALTALAALAPEVRDHHSVSVGDGNNDDKQLRAKFRACLLSSAGLHMLALCHGSQILEDGMRVGTHTAMVQRLAGLAGKLMQDIPDRDASQHGNSKGTWVPAEARSLRLMLACTIPLLQQASAAMSPAATTIWTTLVPFLRPALESTAASYPSEPQVSSQASSQTPHPPGSLPALLEALVAALKQPKGPIGAAAYAVASTVARGRPGLHLPKVQHFAPDETVYTKIATSTKKQKLLLPHQKEVAAKQKRGAGRDGISTYTNLDASQSQDAWALQNRMLVDSQAEPGPEMPMNLDQPQFRSAPTAARDCQSPDPDHAPPQQWDPNKPPEDVLHHQSAAALDSISPVAPITIPALHQNDAGPDLDTPRSFRGQATEQLSCSHSHGESDSPAEIDAANESVSHLLRTLHMTEMEPCSGPIVDCAATIEVASSAKPNPLPEEHCTPGSHSQHSHGATAFAKALEKKGTLTPRMRAFFEQQAQAEQEAAIQPTVTAAASSGQMQSPTTPVGSPTPSAGFTVPVRQAPAPTSHEGTASLPVHVGPHKPNTASAFAKKLLRVGKLTPRMKAFLGGEQASDGHRPPVHAAAVPNASSGQSDAAPRGVGHHEELLDSHHGPNAPSDSQVQELDLATQLPRSGSCIAQAGAQKGDVGPLGNYSMSWREALQNLRLEGMPVPELLALQQRILQVAGDITSALQTRH</sequence>
<feature type="region of interest" description="Disordered" evidence="1">
    <location>
        <begin position="788"/>
        <end position="836"/>
    </location>
</feature>
<gene>
    <name evidence="2" type="ORF">WJX73_004271</name>
</gene>
<proteinExistence type="predicted"/>
<protein>
    <recommendedName>
        <fullName evidence="4">Telomere-associated protein Rif1 N-terminal domain-containing protein</fullName>
    </recommendedName>
</protein>
<evidence type="ECO:0008006" key="4">
    <source>
        <dbReference type="Google" id="ProtNLM"/>
    </source>
</evidence>
<feature type="compositionally biased region" description="Low complexity" evidence="1">
    <location>
        <begin position="1006"/>
        <end position="1017"/>
    </location>
</feature>
<accession>A0AAW1P7A2</accession>
<feature type="compositionally biased region" description="Low complexity" evidence="1">
    <location>
        <begin position="982"/>
        <end position="992"/>
    </location>
</feature>
<feature type="compositionally biased region" description="Polar residues" evidence="1">
    <location>
        <begin position="876"/>
        <end position="886"/>
    </location>
</feature>
<organism evidence="2 3">
    <name type="scientific">Symbiochloris irregularis</name>
    <dbReference type="NCBI Taxonomy" id="706552"/>
    <lineage>
        <taxon>Eukaryota</taxon>
        <taxon>Viridiplantae</taxon>
        <taxon>Chlorophyta</taxon>
        <taxon>core chlorophytes</taxon>
        <taxon>Trebouxiophyceae</taxon>
        <taxon>Trebouxiales</taxon>
        <taxon>Trebouxiaceae</taxon>
        <taxon>Symbiochloris</taxon>
    </lineage>
</organism>
<evidence type="ECO:0000313" key="3">
    <source>
        <dbReference type="Proteomes" id="UP001465755"/>
    </source>
</evidence>